<dbReference type="EMBL" id="REGN01010476">
    <property type="protein sequence ID" value="RMZ98967.1"/>
    <property type="molecule type" value="Genomic_DNA"/>
</dbReference>
<feature type="non-terminal residue" evidence="1">
    <location>
        <position position="270"/>
    </location>
</feature>
<name>A0A3M7PJW3_BRAPC</name>
<sequence length="270" mass="31737">VIIMKEEILWPSVTKSLGRSLVCSVWVLNKDELAIRSQDGLRFFYYEENKNDWKLMSNCDTRFSDKNKFYQERHKLNFFNMKNKTFVSFLTIGNGYVFMELDKNTYILKQIAVDKTFARKYDTLKLGYFYGAENPPGLFSLDKIAGPSFHYVNLRTPKTVFIKHDKTNQHLDKQELNWHLGDAKFFTADVNQNGKTNIVVVKNSKIIAYEMKNMNDYFEPFKLFELNLDIGKNTKFFFARLTPASLNSFLDILVIQSDGLYVYKWDSKET</sequence>
<reference evidence="1 2" key="1">
    <citation type="journal article" date="2018" name="Sci. Rep.">
        <title>Genomic signatures of local adaptation to the degree of environmental predictability in rotifers.</title>
        <authorList>
            <person name="Franch-Gras L."/>
            <person name="Hahn C."/>
            <person name="Garcia-Roger E.M."/>
            <person name="Carmona M.J."/>
            <person name="Serra M."/>
            <person name="Gomez A."/>
        </authorList>
    </citation>
    <scope>NUCLEOTIDE SEQUENCE [LARGE SCALE GENOMIC DNA]</scope>
    <source>
        <strain evidence="1">HYR1</strain>
    </source>
</reference>
<protein>
    <submittedName>
        <fullName evidence="1">Uncharacterized protein</fullName>
    </submittedName>
</protein>
<organism evidence="1 2">
    <name type="scientific">Brachionus plicatilis</name>
    <name type="common">Marine rotifer</name>
    <name type="synonym">Brachionus muelleri</name>
    <dbReference type="NCBI Taxonomy" id="10195"/>
    <lineage>
        <taxon>Eukaryota</taxon>
        <taxon>Metazoa</taxon>
        <taxon>Spiralia</taxon>
        <taxon>Gnathifera</taxon>
        <taxon>Rotifera</taxon>
        <taxon>Eurotatoria</taxon>
        <taxon>Monogononta</taxon>
        <taxon>Pseudotrocha</taxon>
        <taxon>Ploima</taxon>
        <taxon>Brachionidae</taxon>
        <taxon>Brachionus</taxon>
    </lineage>
</organism>
<gene>
    <name evidence="1" type="ORF">BpHYR1_053670</name>
</gene>
<evidence type="ECO:0000313" key="1">
    <source>
        <dbReference type="EMBL" id="RMZ98967.1"/>
    </source>
</evidence>
<proteinExistence type="predicted"/>
<evidence type="ECO:0000313" key="2">
    <source>
        <dbReference type="Proteomes" id="UP000276133"/>
    </source>
</evidence>
<accession>A0A3M7PJW3</accession>
<comment type="caution">
    <text evidence="1">The sequence shown here is derived from an EMBL/GenBank/DDBJ whole genome shotgun (WGS) entry which is preliminary data.</text>
</comment>
<feature type="non-terminal residue" evidence="1">
    <location>
        <position position="1"/>
    </location>
</feature>
<dbReference type="AlphaFoldDB" id="A0A3M7PJW3"/>
<dbReference type="Proteomes" id="UP000276133">
    <property type="component" value="Unassembled WGS sequence"/>
</dbReference>
<keyword evidence="2" id="KW-1185">Reference proteome</keyword>